<proteinExistence type="predicted"/>
<name>A0A7S4Q2Z8_9DINO</name>
<evidence type="ECO:0008006" key="3">
    <source>
        <dbReference type="Google" id="ProtNLM"/>
    </source>
</evidence>
<keyword evidence="1" id="KW-0812">Transmembrane</keyword>
<reference evidence="2" key="1">
    <citation type="submission" date="2021-01" db="EMBL/GenBank/DDBJ databases">
        <authorList>
            <person name="Corre E."/>
            <person name="Pelletier E."/>
            <person name="Niang G."/>
            <person name="Scheremetjew M."/>
            <person name="Finn R."/>
            <person name="Kale V."/>
            <person name="Holt S."/>
            <person name="Cochrane G."/>
            <person name="Meng A."/>
            <person name="Brown T."/>
            <person name="Cohen L."/>
        </authorList>
    </citation>
    <scope>NUCLEOTIDE SEQUENCE</scope>
    <source>
        <strain evidence="2">CCMP3105</strain>
    </source>
</reference>
<accession>A0A7S4Q2Z8</accession>
<feature type="transmembrane region" description="Helical" evidence="1">
    <location>
        <begin position="77"/>
        <end position="97"/>
    </location>
</feature>
<keyword evidence="1" id="KW-0472">Membrane</keyword>
<sequence length="327" mass="36297">MESRSLYGAAPHGGIEYGGAPLRADGVEDELGTLLVPKRKRLNGLALLECILVPWGIFVGVFWLLSFSMRYDHVEATWCLVLFALSISFGFLAKWYWHRSDADYVSSELHSWFLYLAIASFVAWLAGAVLGNSNFGSMRKYYDLSSMGLSREVDPRDVSGNRILDSSRVYFLPGSRIQQDLAIGYKDFSVYCVAPIVAGNATGAPATSFSYWAVGVDCCTPMPPSAFWCGSDVFDPKAHAALRYPGDSTNFRHAIEMAEAEYGIKASSPLFFSWLKDPEGETRSYLAAGVHAFHVWIWAYLIFQVVVFGGIAAFYWRNYVAIAGRTP</sequence>
<evidence type="ECO:0000256" key="1">
    <source>
        <dbReference type="SAM" id="Phobius"/>
    </source>
</evidence>
<keyword evidence="1" id="KW-1133">Transmembrane helix</keyword>
<feature type="transmembrane region" description="Helical" evidence="1">
    <location>
        <begin position="109"/>
        <end position="130"/>
    </location>
</feature>
<dbReference type="AlphaFoldDB" id="A0A7S4Q2Z8"/>
<gene>
    <name evidence="2" type="ORF">AMON00008_LOCUS10489</name>
</gene>
<organism evidence="2">
    <name type="scientific">Alexandrium monilatum</name>
    <dbReference type="NCBI Taxonomy" id="311494"/>
    <lineage>
        <taxon>Eukaryota</taxon>
        <taxon>Sar</taxon>
        <taxon>Alveolata</taxon>
        <taxon>Dinophyceae</taxon>
        <taxon>Gonyaulacales</taxon>
        <taxon>Pyrocystaceae</taxon>
        <taxon>Alexandrium</taxon>
    </lineage>
</organism>
<evidence type="ECO:0000313" key="2">
    <source>
        <dbReference type="EMBL" id="CAE4570870.1"/>
    </source>
</evidence>
<feature type="transmembrane region" description="Helical" evidence="1">
    <location>
        <begin position="44"/>
        <end position="65"/>
    </location>
</feature>
<dbReference type="EMBL" id="HBNR01015935">
    <property type="protein sequence ID" value="CAE4570870.1"/>
    <property type="molecule type" value="Transcribed_RNA"/>
</dbReference>
<feature type="transmembrane region" description="Helical" evidence="1">
    <location>
        <begin position="293"/>
        <end position="316"/>
    </location>
</feature>
<protein>
    <recommendedName>
        <fullName evidence="3">Transmembrane protein</fullName>
    </recommendedName>
</protein>